<evidence type="ECO:0000256" key="1">
    <source>
        <dbReference type="ARBA" id="ARBA00022723"/>
    </source>
</evidence>
<dbReference type="SMART" id="SM00440">
    <property type="entry name" value="ZnF_C2C2"/>
    <property type="match status" value="1"/>
</dbReference>
<dbReference type="PROSITE" id="PS51133">
    <property type="entry name" value="ZF_TFIIS_2"/>
    <property type="match status" value="1"/>
</dbReference>
<keyword evidence="2 5" id="KW-0863">Zinc-finger</keyword>
<keyword evidence="4" id="KW-0804">Transcription</keyword>
<keyword evidence="3" id="KW-0862">Zinc</keyword>
<evidence type="ECO:0000313" key="8">
    <source>
        <dbReference type="Proteomes" id="UP001439008"/>
    </source>
</evidence>
<accession>A0ABV2AGW2</accession>
<dbReference type="PANTHER" id="PTHR11239:SF12">
    <property type="entry name" value="DNA-DIRECTED RNA POLYMERASE III SUBUNIT RPC10"/>
    <property type="match status" value="1"/>
</dbReference>
<protein>
    <recommendedName>
        <fullName evidence="4">DNA-directed RNA polymerase subunit</fullName>
    </recommendedName>
</protein>
<evidence type="ECO:0000256" key="2">
    <source>
        <dbReference type="ARBA" id="ARBA00022771"/>
    </source>
</evidence>
<comment type="similarity">
    <text evidence="4">Belongs to the archaeal rpoM/eukaryotic RPA12/RPB9/RPC11 RNA polymerase family.</text>
</comment>
<evidence type="ECO:0000256" key="3">
    <source>
        <dbReference type="ARBA" id="ARBA00022833"/>
    </source>
</evidence>
<sequence length="127" mass="14533">MVDSSKKDNEKLISFETLFCPKCESILSRPDLNNVISCYACNYNCLHSEFFSPEQISDQKEEIFTEEFYDCDDFSGDVVARPTVKFDCPECPSKKASYLALQMRSVDEGQTVFYECVDCGHKTRTDS</sequence>
<keyword evidence="4" id="KW-0240">DNA-directed RNA polymerase</keyword>
<dbReference type="Pfam" id="PF01096">
    <property type="entry name" value="Zn_ribbon_TFIIS"/>
    <property type="match status" value="1"/>
</dbReference>
<evidence type="ECO:0000259" key="6">
    <source>
        <dbReference type="PROSITE" id="PS51133"/>
    </source>
</evidence>
<dbReference type="SUPFAM" id="SSF57783">
    <property type="entry name" value="Zinc beta-ribbon"/>
    <property type="match status" value="1"/>
</dbReference>
<evidence type="ECO:0000256" key="4">
    <source>
        <dbReference type="PIRNR" id="PIRNR005586"/>
    </source>
</evidence>
<keyword evidence="1" id="KW-0479">Metal-binding</keyword>
<dbReference type="CDD" id="cd10507">
    <property type="entry name" value="Zn-ribbon_RPA12"/>
    <property type="match status" value="1"/>
</dbReference>
<feature type="domain" description="TFIIS-type" evidence="6">
    <location>
        <begin position="84"/>
        <end position="124"/>
    </location>
</feature>
<dbReference type="Proteomes" id="UP001439008">
    <property type="component" value="Unassembled WGS sequence"/>
</dbReference>
<keyword evidence="8" id="KW-1185">Reference proteome</keyword>
<comment type="subcellular location">
    <subcellularLocation>
        <location evidence="4">Nucleus</location>
    </subcellularLocation>
</comment>
<reference evidence="7 8" key="1">
    <citation type="journal article" date="2024" name="BMC Biol.">
        <title>Comparative genomics of Ascetosporea gives new insight into the evolutionary basis for animal parasitism in Rhizaria.</title>
        <authorList>
            <person name="Hiltunen Thoren M."/>
            <person name="Onut-Brannstrom I."/>
            <person name="Alfjorden A."/>
            <person name="Peckova H."/>
            <person name="Swords F."/>
            <person name="Hooper C."/>
            <person name="Holzer A.S."/>
            <person name="Bass D."/>
            <person name="Burki F."/>
        </authorList>
    </citation>
    <scope>NUCLEOTIDE SEQUENCE [LARGE SCALE GENOMIC DNA]</scope>
    <source>
        <strain evidence="7">20-A016</strain>
    </source>
</reference>
<dbReference type="InterPro" id="IPR001222">
    <property type="entry name" value="Znf_TFIIS"/>
</dbReference>
<comment type="caution">
    <text evidence="7">The sequence shown here is derived from an EMBL/GenBank/DDBJ whole genome shotgun (WGS) entry which is preliminary data.</text>
</comment>
<proteinExistence type="inferred from homology"/>
<keyword evidence="4" id="KW-0539">Nucleus</keyword>
<name>A0ABV2AGW2_9EUKA</name>
<evidence type="ECO:0000256" key="5">
    <source>
        <dbReference type="PROSITE-ProRule" id="PRU00472"/>
    </source>
</evidence>
<organism evidence="7 8">
    <name type="scientific">Bonamia ostreae</name>
    <dbReference type="NCBI Taxonomy" id="126728"/>
    <lineage>
        <taxon>Eukaryota</taxon>
        <taxon>Sar</taxon>
        <taxon>Rhizaria</taxon>
        <taxon>Endomyxa</taxon>
        <taxon>Ascetosporea</taxon>
        <taxon>Haplosporida</taxon>
        <taxon>Bonamia</taxon>
    </lineage>
</organism>
<dbReference type="InterPro" id="IPR012164">
    <property type="entry name" value="Rpa12/Rpb9/Rpc10/TFS"/>
</dbReference>
<dbReference type="PIRSF" id="PIRSF005586">
    <property type="entry name" value="RNApol_RpoM"/>
    <property type="match status" value="1"/>
</dbReference>
<dbReference type="InterPro" id="IPR034004">
    <property type="entry name" value="Zn_ribbon_RPA12_C"/>
</dbReference>
<gene>
    <name evidence="7" type="ORF">MHBO_000811</name>
</gene>
<comment type="function">
    <text evidence="4">DNA-dependent RNA polymerase catalyzes the transcription of DNA into RNA using the four ribonucleoside triphosphates as substrates.</text>
</comment>
<dbReference type="EMBL" id="JBDODL010000155">
    <property type="protein sequence ID" value="MES1918921.1"/>
    <property type="molecule type" value="Genomic_DNA"/>
</dbReference>
<dbReference type="Gene3D" id="2.20.25.10">
    <property type="match status" value="1"/>
</dbReference>
<dbReference type="PANTHER" id="PTHR11239">
    <property type="entry name" value="DNA-DIRECTED RNA POLYMERASE"/>
    <property type="match status" value="1"/>
</dbReference>
<evidence type="ECO:0000313" key="7">
    <source>
        <dbReference type="EMBL" id="MES1918921.1"/>
    </source>
</evidence>